<proteinExistence type="predicted"/>
<name>A0A4Y2I2L7_ARAVE</name>
<keyword evidence="2" id="KW-1185">Reference proteome</keyword>
<dbReference type="EMBL" id="BGPR01002333">
    <property type="protein sequence ID" value="GBM71770.1"/>
    <property type="molecule type" value="Genomic_DNA"/>
</dbReference>
<evidence type="ECO:0000313" key="2">
    <source>
        <dbReference type="Proteomes" id="UP000499080"/>
    </source>
</evidence>
<sequence length="111" mass="13109">MFEVKHVLQSLQNIALYNFQPAKGEPLLSLNSFHIISLQQVLEYQLLQREEVFTIKDCMQEDHLFWALLIEDREVPNYVWQESMLPVADSNGHLYSSQMSPDFLWRVIKVV</sequence>
<reference evidence="1 2" key="1">
    <citation type="journal article" date="2019" name="Sci. Rep.">
        <title>Orb-weaving spider Araneus ventricosus genome elucidates the spidroin gene catalogue.</title>
        <authorList>
            <person name="Kono N."/>
            <person name="Nakamura H."/>
            <person name="Ohtoshi R."/>
            <person name="Moran D.A.P."/>
            <person name="Shinohara A."/>
            <person name="Yoshida Y."/>
            <person name="Fujiwara M."/>
            <person name="Mori M."/>
            <person name="Tomita M."/>
            <person name="Arakawa K."/>
        </authorList>
    </citation>
    <scope>NUCLEOTIDE SEQUENCE [LARGE SCALE GENOMIC DNA]</scope>
</reference>
<comment type="caution">
    <text evidence="1">The sequence shown here is derived from an EMBL/GenBank/DDBJ whole genome shotgun (WGS) entry which is preliminary data.</text>
</comment>
<gene>
    <name evidence="1" type="ORF">AVEN_190634_1</name>
</gene>
<dbReference type="Proteomes" id="UP000499080">
    <property type="component" value="Unassembled WGS sequence"/>
</dbReference>
<organism evidence="1 2">
    <name type="scientific">Araneus ventricosus</name>
    <name type="common">Orbweaver spider</name>
    <name type="synonym">Epeira ventricosa</name>
    <dbReference type="NCBI Taxonomy" id="182803"/>
    <lineage>
        <taxon>Eukaryota</taxon>
        <taxon>Metazoa</taxon>
        <taxon>Ecdysozoa</taxon>
        <taxon>Arthropoda</taxon>
        <taxon>Chelicerata</taxon>
        <taxon>Arachnida</taxon>
        <taxon>Araneae</taxon>
        <taxon>Araneomorphae</taxon>
        <taxon>Entelegynae</taxon>
        <taxon>Araneoidea</taxon>
        <taxon>Araneidae</taxon>
        <taxon>Araneus</taxon>
    </lineage>
</organism>
<dbReference type="AlphaFoldDB" id="A0A4Y2I2L7"/>
<evidence type="ECO:0000313" key="1">
    <source>
        <dbReference type="EMBL" id="GBM71770.1"/>
    </source>
</evidence>
<protein>
    <submittedName>
        <fullName evidence="1">Uncharacterized protein</fullName>
    </submittedName>
</protein>
<accession>A0A4Y2I2L7</accession>